<dbReference type="Pfam" id="PF00717">
    <property type="entry name" value="Peptidase_S24"/>
    <property type="match status" value="1"/>
</dbReference>
<evidence type="ECO:0000256" key="1">
    <source>
        <dbReference type="ARBA" id="ARBA00022670"/>
    </source>
</evidence>
<dbReference type="CDD" id="cd06462">
    <property type="entry name" value="Peptidase_S24_S26"/>
    <property type="match status" value="1"/>
</dbReference>
<dbReference type="Proteomes" id="UP001229244">
    <property type="component" value="Unassembled WGS sequence"/>
</dbReference>
<dbReference type="InterPro" id="IPR036286">
    <property type="entry name" value="LexA/Signal_pep-like_sf"/>
</dbReference>
<keyword evidence="4 8" id="KW-0238">DNA-binding</keyword>
<sequence length="250" mass="27551">MMSDWLRQALTESGYSQAEIARLLSAQLGRSIDRAAVNKMVSGKRQIAADELLAIARMTGHPLPEDLRKAAAEGLRELTYHPDNEASVVTSDTLYKPQIPGALPEIDVRPGAGHGQVGALGVIALSNGETTVGHPVVREWTLPEEFTRYHLEITQGRTFVLEVVGDSMLPTLLPGDRVIVDTSQRSFRADALYIIDDSFGEPQVKRLRRVPYSDQPTIEIISDNPSYGRDQVSADRIRILGRVCGHMARK</sequence>
<dbReference type="GO" id="GO:0003677">
    <property type="term" value="F:DNA binding"/>
    <property type="evidence" value="ECO:0007669"/>
    <property type="project" value="UniProtKB-KW"/>
</dbReference>
<keyword evidence="5" id="KW-0804">Transcription</keyword>
<dbReference type="InterPro" id="IPR019756">
    <property type="entry name" value="Pept_S26A_signal_pept_1_Ser-AS"/>
</dbReference>
<dbReference type="GO" id="GO:0006508">
    <property type="term" value="P:proteolysis"/>
    <property type="evidence" value="ECO:0007669"/>
    <property type="project" value="UniProtKB-KW"/>
</dbReference>
<dbReference type="SUPFAM" id="SSF47413">
    <property type="entry name" value="lambda repressor-like DNA-binding domains"/>
    <property type="match status" value="1"/>
</dbReference>
<dbReference type="SUPFAM" id="SSF51306">
    <property type="entry name" value="LexA/Signal peptidase"/>
    <property type="match status" value="1"/>
</dbReference>
<dbReference type="EMBL" id="JAUSUL010000001">
    <property type="protein sequence ID" value="MDQ0314817.1"/>
    <property type="molecule type" value="Genomic_DNA"/>
</dbReference>
<dbReference type="InterPro" id="IPR015927">
    <property type="entry name" value="Peptidase_S24_S26A/B/C"/>
</dbReference>
<evidence type="ECO:0000256" key="5">
    <source>
        <dbReference type="ARBA" id="ARBA00023163"/>
    </source>
</evidence>
<comment type="caution">
    <text evidence="8">The sequence shown here is derived from an EMBL/GenBank/DDBJ whole genome shotgun (WGS) entry which is preliminary data.</text>
</comment>
<accession>A0AAE4AS78</accession>
<dbReference type="AlphaFoldDB" id="A0AAE4AS78"/>
<name>A0AAE4AS78_9HYPH</name>
<dbReference type="Pfam" id="PF01381">
    <property type="entry name" value="HTH_3"/>
    <property type="match status" value="1"/>
</dbReference>
<dbReference type="CDD" id="cd00093">
    <property type="entry name" value="HTH_XRE"/>
    <property type="match status" value="1"/>
</dbReference>
<dbReference type="PANTHER" id="PTHR40661">
    <property type="match status" value="1"/>
</dbReference>
<evidence type="ECO:0000259" key="6">
    <source>
        <dbReference type="Pfam" id="PF00717"/>
    </source>
</evidence>
<dbReference type="InterPro" id="IPR001387">
    <property type="entry name" value="Cro/C1-type_HTH"/>
</dbReference>
<gene>
    <name evidence="8" type="ORF">J2S73_001254</name>
</gene>
<dbReference type="GO" id="GO:0004252">
    <property type="term" value="F:serine-type endopeptidase activity"/>
    <property type="evidence" value="ECO:0007669"/>
    <property type="project" value="InterPro"/>
</dbReference>
<keyword evidence="2" id="KW-0378">Hydrolase</keyword>
<protein>
    <submittedName>
        <fullName evidence="8">DNA-binding transcriptional regulator YdaS (Cro superfamily)</fullName>
    </submittedName>
</protein>
<evidence type="ECO:0000259" key="7">
    <source>
        <dbReference type="Pfam" id="PF01381"/>
    </source>
</evidence>
<evidence type="ECO:0000313" key="8">
    <source>
        <dbReference type="EMBL" id="MDQ0314817.1"/>
    </source>
</evidence>
<organism evidence="8 9">
    <name type="scientific">Amorphus orientalis</name>
    <dbReference type="NCBI Taxonomy" id="649198"/>
    <lineage>
        <taxon>Bacteria</taxon>
        <taxon>Pseudomonadati</taxon>
        <taxon>Pseudomonadota</taxon>
        <taxon>Alphaproteobacteria</taxon>
        <taxon>Hyphomicrobiales</taxon>
        <taxon>Amorphaceae</taxon>
        <taxon>Amorphus</taxon>
    </lineage>
</organism>
<evidence type="ECO:0000256" key="2">
    <source>
        <dbReference type="ARBA" id="ARBA00022801"/>
    </source>
</evidence>
<keyword evidence="3" id="KW-0805">Transcription regulation</keyword>
<dbReference type="PROSITE" id="PS00501">
    <property type="entry name" value="SPASE_I_1"/>
    <property type="match status" value="1"/>
</dbReference>
<evidence type="ECO:0000313" key="9">
    <source>
        <dbReference type="Proteomes" id="UP001229244"/>
    </source>
</evidence>
<evidence type="ECO:0000256" key="4">
    <source>
        <dbReference type="ARBA" id="ARBA00023125"/>
    </source>
</evidence>
<dbReference type="Gene3D" id="2.10.109.10">
    <property type="entry name" value="Umud Fragment, subunit A"/>
    <property type="match status" value="1"/>
</dbReference>
<dbReference type="RefSeq" id="WP_306884604.1">
    <property type="nucleotide sequence ID" value="NZ_JAUSUL010000001.1"/>
</dbReference>
<keyword evidence="1" id="KW-0645">Protease</keyword>
<proteinExistence type="predicted"/>
<dbReference type="GO" id="GO:0016020">
    <property type="term" value="C:membrane"/>
    <property type="evidence" value="ECO:0007669"/>
    <property type="project" value="InterPro"/>
</dbReference>
<dbReference type="Gene3D" id="1.10.260.40">
    <property type="entry name" value="lambda repressor-like DNA-binding domains"/>
    <property type="match status" value="1"/>
</dbReference>
<keyword evidence="9" id="KW-1185">Reference proteome</keyword>
<dbReference type="InterPro" id="IPR010982">
    <property type="entry name" value="Lambda_DNA-bd_dom_sf"/>
</dbReference>
<feature type="domain" description="HTH cro/C1-type" evidence="7">
    <location>
        <begin position="6"/>
        <end position="60"/>
    </location>
</feature>
<reference evidence="8" key="1">
    <citation type="submission" date="2023-07" db="EMBL/GenBank/DDBJ databases">
        <title>Genomic Encyclopedia of Type Strains, Phase IV (KMG-IV): sequencing the most valuable type-strain genomes for metagenomic binning, comparative biology and taxonomic classification.</title>
        <authorList>
            <person name="Goeker M."/>
        </authorList>
    </citation>
    <scope>NUCLEOTIDE SEQUENCE</scope>
    <source>
        <strain evidence="8">DSM 21202</strain>
    </source>
</reference>
<feature type="domain" description="Peptidase S24/S26A/S26B/S26C" evidence="6">
    <location>
        <begin position="132"/>
        <end position="244"/>
    </location>
</feature>
<dbReference type="PANTHER" id="PTHR40661:SF3">
    <property type="entry name" value="FELS-1 PROPHAGE TRANSCRIPTIONAL REGULATOR"/>
    <property type="match status" value="1"/>
</dbReference>
<evidence type="ECO:0000256" key="3">
    <source>
        <dbReference type="ARBA" id="ARBA00023015"/>
    </source>
</evidence>